<comment type="similarity">
    <text evidence="2 10">Belongs to the ketopantoate reductase family.</text>
</comment>
<dbReference type="Gene3D" id="1.10.1040.10">
    <property type="entry name" value="N-(1-d-carboxylethyl)-l-norvaline Dehydrogenase, domain 2"/>
    <property type="match status" value="1"/>
</dbReference>
<evidence type="ECO:0000256" key="4">
    <source>
        <dbReference type="ARBA" id="ARBA00019465"/>
    </source>
</evidence>
<dbReference type="Pfam" id="PF08546">
    <property type="entry name" value="ApbA_C"/>
    <property type="match status" value="1"/>
</dbReference>
<name>A0A939IS53_9ALTE</name>
<dbReference type="InterPro" id="IPR003710">
    <property type="entry name" value="ApbA"/>
</dbReference>
<dbReference type="GO" id="GO:0008677">
    <property type="term" value="F:2-dehydropantoate 2-reductase activity"/>
    <property type="evidence" value="ECO:0007669"/>
    <property type="project" value="UniProtKB-EC"/>
</dbReference>
<dbReference type="InterPro" id="IPR013328">
    <property type="entry name" value="6PGD_dom2"/>
</dbReference>
<evidence type="ECO:0000256" key="1">
    <source>
        <dbReference type="ARBA" id="ARBA00004994"/>
    </source>
</evidence>
<organism evidence="13 14">
    <name type="scientific">Bowmanella dokdonensis</name>
    <dbReference type="NCBI Taxonomy" id="751969"/>
    <lineage>
        <taxon>Bacteria</taxon>
        <taxon>Pseudomonadati</taxon>
        <taxon>Pseudomonadota</taxon>
        <taxon>Gammaproteobacteria</taxon>
        <taxon>Alteromonadales</taxon>
        <taxon>Alteromonadaceae</taxon>
        <taxon>Bowmanella</taxon>
    </lineage>
</organism>
<keyword evidence="14" id="KW-1185">Reference proteome</keyword>
<keyword evidence="6 10" id="KW-0521">NADP</keyword>
<evidence type="ECO:0000256" key="6">
    <source>
        <dbReference type="ARBA" id="ARBA00022857"/>
    </source>
</evidence>
<dbReference type="InterPro" id="IPR036291">
    <property type="entry name" value="NAD(P)-bd_dom_sf"/>
</dbReference>
<comment type="catalytic activity">
    <reaction evidence="9 10">
        <text>(R)-pantoate + NADP(+) = 2-dehydropantoate + NADPH + H(+)</text>
        <dbReference type="Rhea" id="RHEA:16233"/>
        <dbReference type="ChEBI" id="CHEBI:11561"/>
        <dbReference type="ChEBI" id="CHEBI:15378"/>
        <dbReference type="ChEBI" id="CHEBI:15980"/>
        <dbReference type="ChEBI" id="CHEBI:57783"/>
        <dbReference type="ChEBI" id="CHEBI:58349"/>
        <dbReference type="EC" id="1.1.1.169"/>
    </reaction>
</comment>
<dbReference type="InterPro" id="IPR008927">
    <property type="entry name" value="6-PGluconate_DH-like_C_sf"/>
</dbReference>
<comment type="caution">
    <text evidence="13">The sequence shown here is derived from an EMBL/GenBank/DDBJ whole genome shotgun (WGS) entry which is preliminary data.</text>
</comment>
<sequence>MRHIVFGAGLIGGFVGAMLAKQGQSVTLIGRDRVMARWQDGLRLTDFQGHQIKGIKPALMGEDWQQTPPECDVLWLTVKCTGVRQAAFDIKSLLTPQSQIFCCQNGLGADGQVRALYPWHPVSRVMVPFNVVEEEPGWLHRGSEGTLVLESSQNPSFVRQLAGILDNPMMPVSTTGQMDELLWAKLQLNLGNAINALADIPVKAMLQQRGFRRILASLMEELLTVADAKGLQLPRLTRLPPAWLPRALRLPDWLFIRLASRMLAIDPQVRTSMWWDLKQGRHTEISYLNGAVVEAALSLGLPCPYNQALVRLIQQAESGELSQGLGAGELQGMILAQMN</sequence>
<dbReference type="GO" id="GO:0050661">
    <property type="term" value="F:NADP binding"/>
    <property type="evidence" value="ECO:0007669"/>
    <property type="project" value="TreeGrafter"/>
</dbReference>
<protein>
    <recommendedName>
        <fullName evidence="4 10">2-dehydropantoate 2-reductase</fullName>
        <ecNumber evidence="3 10">1.1.1.169</ecNumber>
    </recommendedName>
    <alternativeName>
        <fullName evidence="8 10">Ketopantoate reductase</fullName>
    </alternativeName>
</protein>
<dbReference type="RefSeq" id="WP_206574929.1">
    <property type="nucleotide sequence ID" value="NZ_JAFKCV010000011.1"/>
</dbReference>
<evidence type="ECO:0000256" key="2">
    <source>
        <dbReference type="ARBA" id="ARBA00007870"/>
    </source>
</evidence>
<dbReference type="InterPro" id="IPR050838">
    <property type="entry name" value="Ketopantoate_reductase"/>
</dbReference>
<dbReference type="PANTHER" id="PTHR43765:SF2">
    <property type="entry name" value="2-DEHYDROPANTOATE 2-REDUCTASE"/>
    <property type="match status" value="1"/>
</dbReference>
<evidence type="ECO:0000256" key="10">
    <source>
        <dbReference type="RuleBase" id="RU362068"/>
    </source>
</evidence>
<dbReference type="SUPFAM" id="SSF51735">
    <property type="entry name" value="NAD(P)-binding Rossmann-fold domains"/>
    <property type="match status" value="1"/>
</dbReference>
<dbReference type="Gene3D" id="3.40.50.720">
    <property type="entry name" value="NAD(P)-binding Rossmann-like Domain"/>
    <property type="match status" value="1"/>
</dbReference>
<evidence type="ECO:0000256" key="8">
    <source>
        <dbReference type="ARBA" id="ARBA00032024"/>
    </source>
</evidence>
<dbReference type="NCBIfam" id="TIGR00745">
    <property type="entry name" value="apbA_panE"/>
    <property type="match status" value="1"/>
</dbReference>
<dbReference type="PANTHER" id="PTHR43765">
    <property type="entry name" value="2-DEHYDROPANTOATE 2-REDUCTASE-RELATED"/>
    <property type="match status" value="1"/>
</dbReference>
<dbReference type="InterPro" id="IPR013752">
    <property type="entry name" value="KPA_reductase"/>
</dbReference>
<evidence type="ECO:0000313" key="13">
    <source>
        <dbReference type="EMBL" id="MBN7826814.1"/>
    </source>
</evidence>
<evidence type="ECO:0000256" key="5">
    <source>
        <dbReference type="ARBA" id="ARBA00022655"/>
    </source>
</evidence>
<dbReference type="SUPFAM" id="SSF48179">
    <property type="entry name" value="6-phosphogluconate dehydrogenase C-terminal domain-like"/>
    <property type="match status" value="1"/>
</dbReference>
<dbReference type="GO" id="GO:0005737">
    <property type="term" value="C:cytoplasm"/>
    <property type="evidence" value="ECO:0007669"/>
    <property type="project" value="TreeGrafter"/>
</dbReference>
<reference evidence="13" key="1">
    <citation type="submission" date="2021-03" db="EMBL/GenBank/DDBJ databases">
        <title>novel species isolated from a fishpond in China.</title>
        <authorList>
            <person name="Lu H."/>
            <person name="Cai Z."/>
        </authorList>
    </citation>
    <scope>NUCLEOTIDE SEQUENCE</scope>
    <source>
        <strain evidence="13">JCM 30855</strain>
    </source>
</reference>
<evidence type="ECO:0000256" key="3">
    <source>
        <dbReference type="ARBA" id="ARBA00013014"/>
    </source>
</evidence>
<dbReference type="InterPro" id="IPR013332">
    <property type="entry name" value="KPR_N"/>
</dbReference>
<feature type="domain" description="Ketopantoate reductase N-terminal" evidence="11">
    <location>
        <begin position="5"/>
        <end position="151"/>
    </location>
</feature>
<evidence type="ECO:0000259" key="11">
    <source>
        <dbReference type="Pfam" id="PF02558"/>
    </source>
</evidence>
<feature type="domain" description="Ketopantoate reductase C-terminal" evidence="12">
    <location>
        <begin position="179"/>
        <end position="316"/>
    </location>
</feature>
<evidence type="ECO:0000313" key="14">
    <source>
        <dbReference type="Proteomes" id="UP000664654"/>
    </source>
</evidence>
<evidence type="ECO:0000256" key="9">
    <source>
        <dbReference type="ARBA" id="ARBA00048793"/>
    </source>
</evidence>
<gene>
    <name evidence="13" type="ORF">J0A66_16380</name>
</gene>
<dbReference type="GO" id="GO:0015940">
    <property type="term" value="P:pantothenate biosynthetic process"/>
    <property type="evidence" value="ECO:0007669"/>
    <property type="project" value="UniProtKB-KW"/>
</dbReference>
<keyword evidence="7 10" id="KW-0560">Oxidoreductase</keyword>
<dbReference type="AlphaFoldDB" id="A0A939IS53"/>
<dbReference type="EMBL" id="JAFKCV010000011">
    <property type="protein sequence ID" value="MBN7826814.1"/>
    <property type="molecule type" value="Genomic_DNA"/>
</dbReference>
<accession>A0A939IS53</accession>
<evidence type="ECO:0000259" key="12">
    <source>
        <dbReference type="Pfam" id="PF08546"/>
    </source>
</evidence>
<keyword evidence="5 10" id="KW-0566">Pantothenate biosynthesis</keyword>
<dbReference type="Pfam" id="PF02558">
    <property type="entry name" value="ApbA"/>
    <property type="match status" value="1"/>
</dbReference>
<dbReference type="EC" id="1.1.1.169" evidence="3 10"/>
<evidence type="ECO:0000256" key="7">
    <source>
        <dbReference type="ARBA" id="ARBA00023002"/>
    </source>
</evidence>
<proteinExistence type="inferred from homology"/>
<comment type="pathway">
    <text evidence="1 10">Cofactor biosynthesis; (R)-pantothenate biosynthesis; (R)-pantoate from 3-methyl-2-oxobutanoate: step 2/2.</text>
</comment>
<dbReference type="Proteomes" id="UP000664654">
    <property type="component" value="Unassembled WGS sequence"/>
</dbReference>
<comment type="function">
    <text evidence="10">Catalyzes the NADPH-dependent reduction of ketopantoate into pantoic acid.</text>
</comment>